<evidence type="ECO:0000256" key="1">
    <source>
        <dbReference type="SAM" id="Phobius"/>
    </source>
</evidence>
<keyword evidence="1" id="KW-0472">Membrane</keyword>
<gene>
    <name evidence="2" type="ORF">ABID12_002464</name>
</gene>
<protein>
    <recommendedName>
        <fullName evidence="4">Intracellular septation protein A</fullName>
    </recommendedName>
</protein>
<accession>A0ABV2IC77</accession>
<dbReference type="RefSeq" id="WP_354434431.1">
    <property type="nucleotide sequence ID" value="NZ_JBEPLY010000007.1"/>
</dbReference>
<proteinExistence type="predicted"/>
<sequence>MRNDIIFGAVLPWLTYLLARHYDYSTVHALALGSVFPIGVIVVAYVRSNRLAAIGVITLAATLAALAGSLYFDSPYLALLKTSLITGFIGLVFAASLLMPRPLVFHFASEGDAEERKRLNRLYAASADYRALMRRMTLAWAVVLIAEAAVRAAIIPLMPVSVFLLVSEVMWIAVFALMMTWSWRYGTAKGNAIAEAEAARERHSYARHPRKKGPHRAAP</sequence>
<organism evidence="2 3">
    <name type="scientific">Martelella mangrovi</name>
    <dbReference type="NCBI Taxonomy" id="1397477"/>
    <lineage>
        <taxon>Bacteria</taxon>
        <taxon>Pseudomonadati</taxon>
        <taxon>Pseudomonadota</taxon>
        <taxon>Alphaproteobacteria</taxon>
        <taxon>Hyphomicrobiales</taxon>
        <taxon>Aurantimonadaceae</taxon>
        <taxon>Martelella</taxon>
    </lineage>
</organism>
<dbReference type="EMBL" id="JBEPLY010000007">
    <property type="protein sequence ID" value="MET3600515.1"/>
    <property type="molecule type" value="Genomic_DNA"/>
</dbReference>
<comment type="caution">
    <text evidence="2">The sequence shown here is derived from an EMBL/GenBank/DDBJ whole genome shotgun (WGS) entry which is preliminary data.</text>
</comment>
<name>A0ABV2IC77_9HYPH</name>
<feature type="transmembrane region" description="Helical" evidence="1">
    <location>
        <begin position="78"/>
        <end position="99"/>
    </location>
</feature>
<feature type="transmembrane region" description="Helical" evidence="1">
    <location>
        <begin position="29"/>
        <end position="46"/>
    </location>
</feature>
<dbReference type="NCBIfam" id="NF041646">
    <property type="entry name" value="VC0807_fam"/>
    <property type="match status" value="1"/>
</dbReference>
<keyword evidence="1" id="KW-0812">Transmembrane</keyword>
<keyword evidence="3" id="KW-1185">Reference proteome</keyword>
<evidence type="ECO:0000313" key="3">
    <source>
        <dbReference type="Proteomes" id="UP001549164"/>
    </source>
</evidence>
<dbReference type="Proteomes" id="UP001549164">
    <property type="component" value="Unassembled WGS sequence"/>
</dbReference>
<feature type="transmembrane region" description="Helical" evidence="1">
    <location>
        <begin position="51"/>
        <end position="72"/>
    </location>
</feature>
<feature type="transmembrane region" description="Helical" evidence="1">
    <location>
        <begin position="160"/>
        <end position="181"/>
    </location>
</feature>
<evidence type="ECO:0000313" key="2">
    <source>
        <dbReference type="EMBL" id="MET3600515.1"/>
    </source>
</evidence>
<evidence type="ECO:0008006" key="4">
    <source>
        <dbReference type="Google" id="ProtNLM"/>
    </source>
</evidence>
<feature type="transmembrane region" description="Helical" evidence="1">
    <location>
        <begin position="137"/>
        <end position="154"/>
    </location>
</feature>
<reference evidence="2 3" key="1">
    <citation type="submission" date="2024-06" db="EMBL/GenBank/DDBJ databases">
        <title>Genomic Encyclopedia of Type Strains, Phase IV (KMG-IV): sequencing the most valuable type-strain genomes for metagenomic binning, comparative biology and taxonomic classification.</title>
        <authorList>
            <person name="Goeker M."/>
        </authorList>
    </citation>
    <scope>NUCLEOTIDE SEQUENCE [LARGE SCALE GENOMIC DNA]</scope>
    <source>
        <strain evidence="2 3">DSM 28102</strain>
    </source>
</reference>
<keyword evidence="1" id="KW-1133">Transmembrane helix</keyword>